<keyword evidence="2" id="KW-1185">Reference proteome</keyword>
<comment type="caution">
    <text evidence="1">The sequence shown here is derived from an EMBL/GenBank/DDBJ whole genome shotgun (WGS) entry which is preliminary data.</text>
</comment>
<dbReference type="VEuPathDB" id="FungiDB:H310_13504"/>
<evidence type="ECO:0000313" key="1">
    <source>
        <dbReference type="EMBL" id="RHY29181.1"/>
    </source>
</evidence>
<protein>
    <submittedName>
        <fullName evidence="1">Uncharacterized protein</fullName>
    </submittedName>
</protein>
<accession>A0A418AUP7</accession>
<dbReference type="Proteomes" id="UP000285060">
    <property type="component" value="Unassembled WGS sequence"/>
</dbReference>
<proteinExistence type="predicted"/>
<sequence length="202" mass="21672">PVCRQSELSDIPSAPSLNLMQGWEAAREARPIANFIDLGPNRSKIEGGATVAAVVVVENLLFDMSAKVNVGLITALEKAGLMEGNPTALCPYGKSTKPVRLSRRLRPSVALMTTCGPLQLRGVPVWVVDEADVNVALIISRPVMESLGFFTGVLFVKARSLKPEWDMSDGESLPSAEVAVNRVSALTRTLTPRPGRSALPLR</sequence>
<reference evidence="1 2" key="1">
    <citation type="submission" date="2018-08" db="EMBL/GenBank/DDBJ databases">
        <title>Aphanomyces genome sequencing and annotation.</title>
        <authorList>
            <person name="Minardi D."/>
            <person name="Oidtmann B."/>
            <person name="Van Der Giezen M."/>
            <person name="Studholme D.J."/>
        </authorList>
    </citation>
    <scope>NUCLEOTIDE SEQUENCE [LARGE SCALE GENOMIC DNA]</scope>
    <source>
        <strain evidence="1 2">NJM0002</strain>
    </source>
</reference>
<feature type="non-terminal residue" evidence="1">
    <location>
        <position position="1"/>
    </location>
</feature>
<gene>
    <name evidence="1" type="ORF">DYB32_005358</name>
</gene>
<organism evidence="1 2">
    <name type="scientific">Aphanomyces invadans</name>
    <dbReference type="NCBI Taxonomy" id="157072"/>
    <lineage>
        <taxon>Eukaryota</taxon>
        <taxon>Sar</taxon>
        <taxon>Stramenopiles</taxon>
        <taxon>Oomycota</taxon>
        <taxon>Saprolegniomycetes</taxon>
        <taxon>Saprolegniales</taxon>
        <taxon>Verrucalvaceae</taxon>
        <taxon>Aphanomyces</taxon>
    </lineage>
</organism>
<name>A0A418AUP7_9STRA</name>
<dbReference type="EMBL" id="QUSY01000472">
    <property type="protein sequence ID" value="RHY29181.1"/>
    <property type="molecule type" value="Genomic_DNA"/>
</dbReference>
<dbReference type="AlphaFoldDB" id="A0A418AUP7"/>
<evidence type="ECO:0000313" key="2">
    <source>
        <dbReference type="Proteomes" id="UP000285060"/>
    </source>
</evidence>